<reference evidence="2 3" key="1">
    <citation type="submission" date="2024-06" db="EMBL/GenBank/DDBJ databases">
        <title>Genomic Encyclopedia of Type Strains, Phase IV (KMG-IV): sequencing the most valuable type-strain genomes for metagenomic binning, comparative biology and taxonomic classification.</title>
        <authorList>
            <person name="Goeker M."/>
        </authorList>
    </citation>
    <scope>NUCLEOTIDE SEQUENCE [LARGE SCALE GENOMIC DNA]</scope>
    <source>
        <strain evidence="2 3">DSM 28302</strain>
    </source>
</reference>
<dbReference type="InterPro" id="IPR046342">
    <property type="entry name" value="CBS_dom_sf"/>
</dbReference>
<proteinExistence type="predicted"/>
<accession>A0ABV2JGE1</accession>
<protein>
    <submittedName>
        <fullName evidence="2">Transcriptional regulator</fullName>
    </submittedName>
</protein>
<comment type="caution">
    <text evidence="2">The sequence shown here is derived from an EMBL/GenBank/DDBJ whole genome shotgun (WGS) entry which is preliminary data.</text>
</comment>
<name>A0ABV2JGE1_9STRE</name>
<gene>
    <name evidence="2" type="ORF">ABID28_001505</name>
</gene>
<evidence type="ECO:0000313" key="3">
    <source>
        <dbReference type="Proteomes" id="UP001549037"/>
    </source>
</evidence>
<dbReference type="SUPFAM" id="SSF54631">
    <property type="entry name" value="CBS-domain pair"/>
    <property type="match status" value="1"/>
</dbReference>
<evidence type="ECO:0000313" key="2">
    <source>
        <dbReference type="EMBL" id="MET3634844.1"/>
    </source>
</evidence>
<feature type="domain" description="CBS" evidence="1">
    <location>
        <begin position="15"/>
        <end position="63"/>
    </location>
</feature>
<dbReference type="Pfam" id="PF00571">
    <property type="entry name" value="CBS"/>
    <property type="match status" value="1"/>
</dbReference>
<dbReference type="EMBL" id="JBEPLN010000028">
    <property type="protein sequence ID" value="MET3634844.1"/>
    <property type="molecule type" value="Genomic_DNA"/>
</dbReference>
<organism evidence="2 3">
    <name type="scientific">Streptococcus porcorum</name>
    <dbReference type="NCBI Taxonomy" id="701526"/>
    <lineage>
        <taxon>Bacteria</taxon>
        <taxon>Bacillati</taxon>
        <taxon>Bacillota</taxon>
        <taxon>Bacilli</taxon>
        <taxon>Lactobacillales</taxon>
        <taxon>Streptococcaceae</taxon>
        <taxon>Streptococcus</taxon>
    </lineage>
</organism>
<sequence>MADWELSQTDIALAVSDKIETINLNASLTEVLHKLVDNPFLPVVTDNNSFVGIITRKAVLKAVNALLHEFTDHYSITKK</sequence>
<dbReference type="Gene3D" id="3.10.580.10">
    <property type="entry name" value="CBS-domain"/>
    <property type="match status" value="1"/>
</dbReference>
<dbReference type="Proteomes" id="UP001549037">
    <property type="component" value="Unassembled WGS sequence"/>
</dbReference>
<evidence type="ECO:0000259" key="1">
    <source>
        <dbReference type="Pfam" id="PF00571"/>
    </source>
</evidence>
<keyword evidence="3" id="KW-1185">Reference proteome</keyword>
<dbReference type="InterPro" id="IPR000644">
    <property type="entry name" value="CBS_dom"/>
</dbReference>